<dbReference type="AlphaFoldDB" id="A0AAE1V3V1"/>
<proteinExistence type="predicted"/>
<accession>A0AAE1V3V1</accession>
<organism evidence="1 2">
    <name type="scientific">Anisodus tanguticus</name>
    <dbReference type="NCBI Taxonomy" id="243964"/>
    <lineage>
        <taxon>Eukaryota</taxon>
        <taxon>Viridiplantae</taxon>
        <taxon>Streptophyta</taxon>
        <taxon>Embryophyta</taxon>
        <taxon>Tracheophyta</taxon>
        <taxon>Spermatophyta</taxon>
        <taxon>Magnoliopsida</taxon>
        <taxon>eudicotyledons</taxon>
        <taxon>Gunneridae</taxon>
        <taxon>Pentapetalae</taxon>
        <taxon>asterids</taxon>
        <taxon>lamiids</taxon>
        <taxon>Solanales</taxon>
        <taxon>Solanaceae</taxon>
        <taxon>Solanoideae</taxon>
        <taxon>Hyoscyameae</taxon>
        <taxon>Anisodus</taxon>
    </lineage>
</organism>
<dbReference type="EMBL" id="JAVYJV010000014">
    <property type="protein sequence ID" value="KAK4354322.1"/>
    <property type="molecule type" value="Genomic_DNA"/>
</dbReference>
<comment type="caution">
    <text evidence="1">The sequence shown here is derived from an EMBL/GenBank/DDBJ whole genome shotgun (WGS) entry which is preliminary data.</text>
</comment>
<sequence length="56" mass="6392">MRLLSFPNHFKWCSCDLMKQVTAAGLCNNCDNQGNGGRFCEQGSYCARLRVLYRTN</sequence>
<evidence type="ECO:0000313" key="2">
    <source>
        <dbReference type="Proteomes" id="UP001291623"/>
    </source>
</evidence>
<dbReference type="Proteomes" id="UP001291623">
    <property type="component" value="Unassembled WGS sequence"/>
</dbReference>
<reference evidence="1" key="1">
    <citation type="submission" date="2023-12" db="EMBL/GenBank/DDBJ databases">
        <title>Genome assembly of Anisodus tanguticus.</title>
        <authorList>
            <person name="Wang Y.-J."/>
        </authorList>
    </citation>
    <scope>NUCLEOTIDE SEQUENCE</scope>
    <source>
        <strain evidence="1">KB-2021</strain>
        <tissue evidence="1">Leaf</tissue>
    </source>
</reference>
<gene>
    <name evidence="1" type="ORF">RND71_026516</name>
</gene>
<name>A0AAE1V3V1_9SOLA</name>
<evidence type="ECO:0000313" key="1">
    <source>
        <dbReference type="EMBL" id="KAK4354322.1"/>
    </source>
</evidence>
<keyword evidence="2" id="KW-1185">Reference proteome</keyword>
<protein>
    <submittedName>
        <fullName evidence="1">Uncharacterized protein</fullName>
    </submittedName>
</protein>